<dbReference type="Proteomes" id="UP001218412">
    <property type="component" value="Chromosome"/>
</dbReference>
<proteinExistence type="predicted"/>
<dbReference type="InterPro" id="IPR021335">
    <property type="entry name" value="DUF2948"/>
</dbReference>
<evidence type="ECO:0000313" key="1">
    <source>
        <dbReference type="EMBL" id="WCR09593.1"/>
    </source>
</evidence>
<accession>A0ABY7SSW1</accession>
<gene>
    <name evidence="1" type="ORF">JHW45_10750</name>
</gene>
<dbReference type="RefSeq" id="WP_272857708.1">
    <property type="nucleotide sequence ID" value="NZ_CP067134.1"/>
</dbReference>
<evidence type="ECO:0000313" key="2">
    <source>
        <dbReference type="Proteomes" id="UP001218412"/>
    </source>
</evidence>
<keyword evidence="2" id="KW-1185">Reference proteome</keyword>
<dbReference type="EMBL" id="CP067134">
    <property type="protein sequence ID" value="WCR09593.1"/>
    <property type="molecule type" value="Genomic_DNA"/>
</dbReference>
<name>A0ABY7SSW1_9RHOB</name>
<dbReference type="Pfam" id="PF11164">
    <property type="entry name" value="DUF2948"/>
    <property type="match status" value="1"/>
</dbReference>
<reference evidence="1 2" key="1">
    <citation type="submission" date="2021-01" db="EMBL/GenBank/DDBJ databases">
        <title>Biogeographic distribution of Paracoccus.</title>
        <authorList>
            <person name="Hollensteiner J."/>
            <person name="Leineberger J."/>
            <person name="Brinkhoff T."/>
            <person name="Daniel R."/>
        </authorList>
    </citation>
    <scope>NUCLEOTIDE SEQUENCE [LARGE SCALE GENOMIC DNA]</scope>
    <source>
        <strain evidence="1 2">LMG25392</strain>
    </source>
</reference>
<sequence>MTKDARFADADARPLALMAVDEDDLKIISALSQDAILPASEIGFDAGARRLALLINRFRWEDADQARAAGREFERVRSLLIVNDVLRMQSDGIDRDEDIVLELLALTWTPGKDGTGRLSLEFAGDGTLAAEVECINIELRDVTRPYVAPSGKAPSHPD</sequence>
<protein>
    <submittedName>
        <fullName evidence="1">DUF2948 family protein</fullName>
    </submittedName>
</protein>
<organism evidence="1 2">
    <name type="scientific">Paracoccus stylophorae</name>
    <dbReference type="NCBI Taxonomy" id="659350"/>
    <lineage>
        <taxon>Bacteria</taxon>
        <taxon>Pseudomonadati</taxon>
        <taxon>Pseudomonadota</taxon>
        <taxon>Alphaproteobacteria</taxon>
        <taxon>Rhodobacterales</taxon>
        <taxon>Paracoccaceae</taxon>
        <taxon>Paracoccus</taxon>
    </lineage>
</organism>